<reference evidence="2" key="2">
    <citation type="submission" date="2025-09" db="UniProtKB">
        <authorList>
            <consortium name="Ensembl"/>
        </authorList>
    </citation>
    <scope>IDENTIFICATION</scope>
</reference>
<evidence type="ECO:0000313" key="2">
    <source>
        <dbReference type="Ensembl" id="ENSSMRP00000028915.1"/>
    </source>
</evidence>
<organism evidence="2 3">
    <name type="scientific">Salvator merianae</name>
    <name type="common">Argentine black and white tegu</name>
    <name type="synonym">Tupinambis merianae</name>
    <dbReference type="NCBI Taxonomy" id="96440"/>
    <lineage>
        <taxon>Eukaryota</taxon>
        <taxon>Metazoa</taxon>
        <taxon>Chordata</taxon>
        <taxon>Craniata</taxon>
        <taxon>Vertebrata</taxon>
        <taxon>Euteleostomi</taxon>
        <taxon>Lepidosauria</taxon>
        <taxon>Squamata</taxon>
        <taxon>Bifurcata</taxon>
        <taxon>Unidentata</taxon>
        <taxon>Episquamata</taxon>
        <taxon>Laterata</taxon>
        <taxon>Teiioidea</taxon>
        <taxon>Teiidae</taxon>
        <taxon>Salvator</taxon>
    </lineage>
</organism>
<sequence length="97" mass="10770">MAFISELLCFYSALTLHNNKLTGGGEGNQCTYQSFKSICRTFLAWPFANAQANTEARILLCDIGDIPTVKRRKTRKQLNRGNLKSSQKQLGFGDVPG</sequence>
<evidence type="ECO:0000313" key="3">
    <source>
        <dbReference type="Proteomes" id="UP000694421"/>
    </source>
</evidence>
<protein>
    <submittedName>
        <fullName evidence="2">Uncharacterized protein</fullName>
    </submittedName>
</protein>
<accession>A0A8D0KNY5</accession>
<reference evidence="2" key="1">
    <citation type="submission" date="2025-08" db="UniProtKB">
        <authorList>
            <consortium name="Ensembl"/>
        </authorList>
    </citation>
    <scope>IDENTIFICATION</scope>
</reference>
<feature type="compositionally biased region" description="Polar residues" evidence="1">
    <location>
        <begin position="79"/>
        <end position="89"/>
    </location>
</feature>
<proteinExistence type="predicted"/>
<dbReference type="Proteomes" id="UP000694421">
    <property type="component" value="Unplaced"/>
</dbReference>
<evidence type="ECO:0000256" key="1">
    <source>
        <dbReference type="SAM" id="MobiDB-lite"/>
    </source>
</evidence>
<keyword evidence="3" id="KW-1185">Reference proteome</keyword>
<dbReference type="AlphaFoldDB" id="A0A8D0KNY5"/>
<dbReference type="Ensembl" id="ENSSMRT00000033736.1">
    <property type="protein sequence ID" value="ENSSMRP00000028915.1"/>
    <property type="gene ID" value="ENSSMRG00000022256.1"/>
</dbReference>
<feature type="region of interest" description="Disordered" evidence="1">
    <location>
        <begin position="74"/>
        <end position="97"/>
    </location>
</feature>
<name>A0A8D0KNY5_SALMN</name>